<evidence type="ECO:0000256" key="2">
    <source>
        <dbReference type="ARBA" id="ARBA00023002"/>
    </source>
</evidence>
<protein>
    <submittedName>
        <fullName evidence="3">SDR family oxidoreductase</fullName>
    </submittedName>
</protein>
<dbReference type="EMBL" id="WKKI01000001">
    <property type="protein sequence ID" value="MRX70785.1"/>
    <property type="molecule type" value="Genomic_DNA"/>
</dbReference>
<dbReference type="InterPro" id="IPR020904">
    <property type="entry name" value="Sc_DH/Rdtase_CS"/>
</dbReference>
<organism evidence="3 4">
    <name type="scientific">Metabacillus lacus</name>
    <dbReference type="NCBI Taxonomy" id="1983721"/>
    <lineage>
        <taxon>Bacteria</taxon>
        <taxon>Bacillati</taxon>
        <taxon>Bacillota</taxon>
        <taxon>Bacilli</taxon>
        <taxon>Bacillales</taxon>
        <taxon>Bacillaceae</taxon>
        <taxon>Metabacillus</taxon>
    </lineage>
</organism>
<dbReference type="CDD" id="cd05233">
    <property type="entry name" value="SDR_c"/>
    <property type="match status" value="1"/>
</dbReference>
<dbReference type="OrthoDB" id="112317at2"/>
<dbReference type="InterPro" id="IPR002347">
    <property type="entry name" value="SDR_fam"/>
</dbReference>
<sequence length="252" mass="27369">MLILENKVVIVTGATSGIGKATAKLFCEKGYSVIALGRSEEEGRKLEAVGEEGSGSITFKSVELTEKESVEAFFQWFSEEYEKLHVLFNNAGSAELGLGSLLKVEEEDWDRLFEVNLRSQYLMLKNGEKYFSTDEPVSIINNAASVGSETYSPALPAYSATKAGVVGLTKSLASRFAKTNIRVNSVSPGPVDTDLAKSVYPSSEMYEEAKSEHPRGSFGKPEEIAKAVYFLASEDSSYINGHNLVVDGGYSL</sequence>
<dbReference type="Pfam" id="PF13561">
    <property type="entry name" value="adh_short_C2"/>
    <property type="match status" value="1"/>
</dbReference>
<evidence type="ECO:0000313" key="4">
    <source>
        <dbReference type="Proteomes" id="UP000448867"/>
    </source>
</evidence>
<comment type="caution">
    <text evidence="3">The sequence shown here is derived from an EMBL/GenBank/DDBJ whole genome shotgun (WGS) entry which is preliminary data.</text>
</comment>
<dbReference type="AlphaFoldDB" id="A0A7X2IW14"/>
<dbReference type="PROSITE" id="PS00061">
    <property type="entry name" value="ADH_SHORT"/>
    <property type="match status" value="1"/>
</dbReference>
<evidence type="ECO:0000256" key="1">
    <source>
        <dbReference type="ARBA" id="ARBA00006484"/>
    </source>
</evidence>
<dbReference type="PRINTS" id="PR00080">
    <property type="entry name" value="SDRFAMILY"/>
</dbReference>
<dbReference type="GO" id="GO:0016616">
    <property type="term" value="F:oxidoreductase activity, acting on the CH-OH group of donors, NAD or NADP as acceptor"/>
    <property type="evidence" value="ECO:0007669"/>
    <property type="project" value="TreeGrafter"/>
</dbReference>
<comment type="similarity">
    <text evidence="1">Belongs to the short-chain dehydrogenases/reductases (SDR) family.</text>
</comment>
<dbReference type="InterPro" id="IPR036291">
    <property type="entry name" value="NAD(P)-bd_dom_sf"/>
</dbReference>
<dbReference type="Gene3D" id="3.40.50.720">
    <property type="entry name" value="NAD(P)-binding Rossmann-like Domain"/>
    <property type="match status" value="1"/>
</dbReference>
<gene>
    <name evidence="3" type="ORF">GJU40_01215</name>
</gene>
<accession>A0A7X2IW14</accession>
<dbReference type="PANTHER" id="PTHR42760">
    <property type="entry name" value="SHORT-CHAIN DEHYDROGENASES/REDUCTASES FAMILY MEMBER"/>
    <property type="match status" value="1"/>
</dbReference>
<dbReference type="GO" id="GO:0008206">
    <property type="term" value="P:bile acid metabolic process"/>
    <property type="evidence" value="ECO:0007669"/>
    <property type="project" value="UniProtKB-ARBA"/>
</dbReference>
<dbReference type="PRINTS" id="PR00081">
    <property type="entry name" value="GDHRDH"/>
</dbReference>
<evidence type="ECO:0000313" key="3">
    <source>
        <dbReference type="EMBL" id="MRX70785.1"/>
    </source>
</evidence>
<keyword evidence="4" id="KW-1185">Reference proteome</keyword>
<name>A0A7X2IW14_9BACI</name>
<dbReference type="SUPFAM" id="SSF51735">
    <property type="entry name" value="NAD(P)-binding Rossmann-fold domains"/>
    <property type="match status" value="1"/>
</dbReference>
<proteinExistence type="inferred from homology"/>
<dbReference type="FunFam" id="3.40.50.720:FF:000084">
    <property type="entry name" value="Short-chain dehydrogenase reductase"/>
    <property type="match status" value="1"/>
</dbReference>
<keyword evidence="2" id="KW-0560">Oxidoreductase</keyword>
<dbReference type="Proteomes" id="UP000448867">
    <property type="component" value="Unassembled WGS sequence"/>
</dbReference>
<reference evidence="3 4" key="1">
    <citation type="submission" date="2019-11" db="EMBL/GenBank/DDBJ databases">
        <title>Bacillus lacus genome.</title>
        <authorList>
            <person name="Allen C.J."/>
            <person name="Newman J.D."/>
        </authorList>
    </citation>
    <scope>NUCLEOTIDE SEQUENCE [LARGE SCALE GENOMIC DNA]</scope>
    <source>
        <strain evidence="3 4">KCTC 33946</strain>
    </source>
</reference>